<keyword evidence="2" id="KW-0238">DNA-binding</keyword>
<evidence type="ECO:0000256" key="2">
    <source>
        <dbReference type="ARBA" id="ARBA00023125"/>
    </source>
</evidence>
<organism evidence="5 6">
    <name type="scientific">Nonomuraea roseola</name>
    <dbReference type="NCBI Taxonomy" id="46179"/>
    <lineage>
        <taxon>Bacteria</taxon>
        <taxon>Bacillati</taxon>
        <taxon>Actinomycetota</taxon>
        <taxon>Actinomycetes</taxon>
        <taxon>Streptosporangiales</taxon>
        <taxon>Streptosporangiaceae</taxon>
        <taxon>Nonomuraea</taxon>
    </lineage>
</organism>
<protein>
    <submittedName>
        <fullName evidence="5">GntR family transcriptional regulator</fullName>
    </submittedName>
</protein>
<evidence type="ECO:0000256" key="1">
    <source>
        <dbReference type="ARBA" id="ARBA00023015"/>
    </source>
</evidence>
<dbReference type="InterPro" id="IPR036388">
    <property type="entry name" value="WH-like_DNA-bd_sf"/>
</dbReference>
<keyword evidence="1" id="KW-0805">Transcription regulation</keyword>
<name>A0ABV5QBA0_9ACTN</name>
<dbReference type="Gene3D" id="1.10.10.10">
    <property type="entry name" value="Winged helix-like DNA-binding domain superfamily/Winged helix DNA-binding domain"/>
    <property type="match status" value="1"/>
</dbReference>
<dbReference type="InterPro" id="IPR050679">
    <property type="entry name" value="Bact_HTH_transcr_reg"/>
</dbReference>
<gene>
    <name evidence="5" type="ORF">ACFFRN_39685</name>
</gene>
<dbReference type="InterPro" id="IPR011663">
    <property type="entry name" value="UTRA"/>
</dbReference>
<dbReference type="SUPFAM" id="SSF64288">
    <property type="entry name" value="Chorismate lyase-like"/>
    <property type="match status" value="1"/>
</dbReference>
<comment type="caution">
    <text evidence="5">The sequence shown here is derived from an EMBL/GenBank/DDBJ whole genome shotgun (WGS) entry which is preliminary data.</text>
</comment>
<dbReference type="SMART" id="SM00866">
    <property type="entry name" value="UTRA"/>
    <property type="match status" value="1"/>
</dbReference>
<dbReference type="EMBL" id="JBHMCE010000015">
    <property type="protein sequence ID" value="MFB9532760.1"/>
    <property type="molecule type" value="Genomic_DNA"/>
</dbReference>
<feature type="domain" description="HTH gntR-type" evidence="4">
    <location>
        <begin position="6"/>
        <end position="74"/>
    </location>
</feature>
<sequence>MKPDPGPVVALAYSRLADSLRRGVYAAGSRLPGERDLAAQLGVSRATLRQALALLAEDGSITASAQRGWYVSRQVMAEPPSVLQSFSEMARSRGLRPSARILRQELRVASMDEASRLRVAPASRVVTVERLRGLDGVPVCTDVTVVVASRAPTLADLDLTDRSLYETLEDSFGVVIARSAYAVQAEAADDRLAALLDLAPGAPVLVGDEVAYDAEGVPVLLGRTVYRGDAYRFEADLYRPLS</sequence>
<keyword evidence="3" id="KW-0804">Transcription</keyword>
<dbReference type="InterPro" id="IPR028978">
    <property type="entry name" value="Chorismate_lyase_/UTRA_dom_sf"/>
</dbReference>
<proteinExistence type="predicted"/>
<dbReference type="PANTHER" id="PTHR44846:SF16">
    <property type="entry name" value="TRANSCRIPTIONAL REGULATOR PHNF-RELATED"/>
    <property type="match status" value="1"/>
</dbReference>
<accession>A0ABV5QBA0</accession>
<dbReference type="Proteomes" id="UP001589646">
    <property type="component" value="Unassembled WGS sequence"/>
</dbReference>
<dbReference type="PANTHER" id="PTHR44846">
    <property type="entry name" value="MANNOSYL-D-GLYCERATE TRANSPORT/METABOLISM SYSTEM REPRESSOR MNGR-RELATED"/>
    <property type="match status" value="1"/>
</dbReference>
<dbReference type="CDD" id="cd07377">
    <property type="entry name" value="WHTH_GntR"/>
    <property type="match status" value="1"/>
</dbReference>
<dbReference type="InterPro" id="IPR036390">
    <property type="entry name" value="WH_DNA-bd_sf"/>
</dbReference>
<dbReference type="Pfam" id="PF00392">
    <property type="entry name" value="GntR"/>
    <property type="match status" value="1"/>
</dbReference>
<reference evidence="5 6" key="1">
    <citation type="submission" date="2024-09" db="EMBL/GenBank/DDBJ databases">
        <authorList>
            <person name="Sun Q."/>
            <person name="Mori K."/>
        </authorList>
    </citation>
    <scope>NUCLEOTIDE SEQUENCE [LARGE SCALE GENOMIC DNA]</scope>
    <source>
        <strain evidence="5 6">JCM 3323</strain>
    </source>
</reference>
<dbReference type="SUPFAM" id="SSF46785">
    <property type="entry name" value="Winged helix' DNA-binding domain"/>
    <property type="match status" value="1"/>
</dbReference>
<dbReference type="PRINTS" id="PR00035">
    <property type="entry name" value="HTHGNTR"/>
</dbReference>
<evidence type="ECO:0000259" key="4">
    <source>
        <dbReference type="PROSITE" id="PS50949"/>
    </source>
</evidence>
<evidence type="ECO:0000313" key="5">
    <source>
        <dbReference type="EMBL" id="MFB9532760.1"/>
    </source>
</evidence>
<keyword evidence="6" id="KW-1185">Reference proteome</keyword>
<dbReference type="Pfam" id="PF07702">
    <property type="entry name" value="UTRA"/>
    <property type="match status" value="1"/>
</dbReference>
<dbReference type="InterPro" id="IPR000524">
    <property type="entry name" value="Tscrpt_reg_HTH_GntR"/>
</dbReference>
<dbReference type="SMART" id="SM00345">
    <property type="entry name" value="HTH_GNTR"/>
    <property type="match status" value="1"/>
</dbReference>
<dbReference type="PROSITE" id="PS50949">
    <property type="entry name" value="HTH_GNTR"/>
    <property type="match status" value="1"/>
</dbReference>
<evidence type="ECO:0000256" key="3">
    <source>
        <dbReference type="ARBA" id="ARBA00023163"/>
    </source>
</evidence>
<evidence type="ECO:0000313" key="6">
    <source>
        <dbReference type="Proteomes" id="UP001589646"/>
    </source>
</evidence>
<dbReference type="RefSeq" id="WP_346121677.1">
    <property type="nucleotide sequence ID" value="NZ_BAAAXC010000012.1"/>
</dbReference>
<dbReference type="Gene3D" id="3.40.1410.10">
    <property type="entry name" value="Chorismate lyase-like"/>
    <property type="match status" value="1"/>
</dbReference>